<protein>
    <submittedName>
        <fullName evidence="1">Uncharacterized protein</fullName>
    </submittedName>
</protein>
<keyword evidence="2" id="KW-1185">Reference proteome</keyword>
<dbReference type="RefSeq" id="WP_174438290.1">
    <property type="nucleotide sequence ID" value="NZ_BAABCC010000045.1"/>
</dbReference>
<proteinExistence type="predicted"/>
<sequence>MAAKAVTTTLSRWRLMFRRAKPMGGGEDGEVLVNNCIANPLDHQKVAANILNAELFIPFLAK</sequence>
<evidence type="ECO:0000313" key="1">
    <source>
        <dbReference type="EMBL" id="NUB19047.1"/>
    </source>
</evidence>
<reference evidence="1 2" key="1">
    <citation type="submission" date="2019-10" db="EMBL/GenBank/DDBJ databases">
        <title>Genome sequence of Azospirillum formosense CC-Nfb-7.</title>
        <authorList>
            <person name="Ambrosini A."/>
            <person name="Sant'Anna F.H."/>
            <person name="Cassan F.D."/>
            <person name="Souza E.M."/>
            <person name="Passaglia L.M.P."/>
        </authorList>
    </citation>
    <scope>NUCLEOTIDE SEQUENCE [LARGE SCALE GENOMIC DNA]</scope>
    <source>
        <strain evidence="1 2">CC-NFb-7</strain>
    </source>
</reference>
<accession>A0ABX2KTQ9</accession>
<evidence type="ECO:0000313" key="2">
    <source>
        <dbReference type="Proteomes" id="UP000639419"/>
    </source>
</evidence>
<gene>
    <name evidence="1" type="ORF">GBZ26_07450</name>
</gene>
<dbReference type="Proteomes" id="UP000639419">
    <property type="component" value="Unassembled WGS sequence"/>
</dbReference>
<dbReference type="EMBL" id="WHOR01000036">
    <property type="protein sequence ID" value="NUB19047.1"/>
    <property type="molecule type" value="Genomic_DNA"/>
</dbReference>
<name>A0ABX2KTQ9_9PROT</name>
<organism evidence="1 2">
    <name type="scientific">Azospirillum formosense</name>
    <dbReference type="NCBI Taxonomy" id="861533"/>
    <lineage>
        <taxon>Bacteria</taxon>
        <taxon>Pseudomonadati</taxon>
        <taxon>Pseudomonadota</taxon>
        <taxon>Alphaproteobacteria</taxon>
        <taxon>Rhodospirillales</taxon>
        <taxon>Azospirillaceae</taxon>
        <taxon>Azospirillum</taxon>
    </lineage>
</organism>
<comment type="caution">
    <text evidence="1">The sequence shown here is derived from an EMBL/GenBank/DDBJ whole genome shotgun (WGS) entry which is preliminary data.</text>
</comment>